<dbReference type="EMBL" id="CP009043">
    <property type="protein sequence ID" value="AII14476.1"/>
    <property type="molecule type" value="Genomic_DNA"/>
</dbReference>
<feature type="transmembrane region" description="Helical" evidence="1">
    <location>
        <begin position="53"/>
        <end position="75"/>
    </location>
</feature>
<reference evidence="3" key="1">
    <citation type="journal article" date="2014" name="Genome Announc.">
        <title>Complete Genome Sequence of Campylobacter iguaniorum Strain 1485ET, Isolated from a Bearded Dragon (Pogona vitticeps).</title>
        <authorList>
            <person name="Gilbert M.J."/>
            <person name="Miller W.G."/>
            <person name="Yee E."/>
            <person name="Kik M."/>
            <person name="Wagenaar J.A."/>
            <person name="Duim B."/>
        </authorList>
    </citation>
    <scope>NUCLEOTIDE SEQUENCE [LARGE SCALE GENOMIC DNA]</scope>
    <source>
        <strain evidence="3">1485E</strain>
    </source>
</reference>
<feature type="transmembrane region" description="Helical" evidence="1">
    <location>
        <begin position="81"/>
        <end position="102"/>
    </location>
</feature>
<dbReference type="Proteomes" id="UP000028486">
    <property type="component" value="Chromosome"/>
</dbReference>
<evidence type="ECO:0000313" key="2">
    <source>
        <dbReference type="EMBL" id="AII14476.1"/>
    </source>
</evidence>
<sequence>MLEKFKRLIFDKLFVVSKQPVLFKDLLEVNCLFNEGMLVDPSKLNFRFRNGRLYVIYGIACLFSLSILIVILHKFFEKVDFHYSIIATMVMTALIFVGFDFFKIWARKSISKELIEKAWKVHFPYFPYEKYSSKIEIIYNEAIKKEIPKKDLEKYVLDQLVLSVSSEK</sequence>
<dbReference type="KEGG" id="caj:CIG1485E_0616"/>
<dbReference type="OrthoDB" id="5343740at2"/>
<proteinExistence type="predicted"/>
<keyword evidence="3" id="KW-1185">Reference proteome</keyword>
<name>A0A076F8Y9_9BACT</name>
<dbReference type="eggNOG" id="ENOG50318BT">
    <property type="taxonomic scope" value="Bacteria"/>
</dbReference>
<organism evidence="2 3">
    <name type="scientific">Campylobacter iguaniorum</name>
    <dbReference type="NCBI Taxonomy" id="1244531"/>
    <lineage>
        <taxon>Bacteria</taxon>
        <taxon>Pseudomonadati</taxon>
        <taxon>Campylobacterota</taxon>
        <taxon>Epsilonproteobacteria</taxon>
        <taxon>Campylobacterales</taxon>
        <taxon>Campylobacteraceae</taxon>
        <taxon>Campylobacter</taxon>
    </lineage>
</organism>
<accession>A0A076F8Y9</accession>
<evidence type="ECO:0000256" key="1">
    <source>
        <dbReference type="SAM" id="Phobius"/>
    </source>
</evidence>
<protein>
    <submittedName>
        <fullName evidence="2">Hypothetical membrane protein</fullName>
    </submittedName>
</protein>
<keyword evidence="1" id="KW-0812">Transmembrane</keyword>
<dbReference type="PATRIC" id="fig|1244531.5.peg.623"/>
<evidence type="ECO:0000313" key="3">
    <source>
        <dbReference type="Proteomes" id="UP000028486"/>
    </source>
</evidence>
<dbReference type="RefSeq" id="WP_038453609.1">
    <property type="nucleotide sequence ID" value="NZ_CP009043.1"/>
</dbReference>
<gene>
    <name evidence="2" type="ORF">CIG1485E_0616</name>
</gene>
<dbReference type="AlphaFoldDB" id="A0A076F8Y9"/>
<dbReference type="STRING" id="1244531.CIG2463D_0616"/>
<keyword evidence="1" id="KW-1133">Transmembrane helix</keyword>
<dbReference type="HOGENOM" id="CLU_137803_0_0_7"/>
<keyword evidence="1" id="KW-0472">Membrane</keyword>